<proteinExistence type="predicted"/>
<evidence type="ECO:0000313" key="3">
    <source>
        <dbReference type="Proteomes" id="UP001054945"/>
    </source>
</evidence>
<protein>
    <submittedName>
        <fullName evidence="2">Uncharacterized protein</fullName>
    </submittedName>
</protein>
<sequence length="193" mass="21547">MYFVFLFQSIDQSLPSRLHVNNSGEHMSKHATFVEFLCLPHGAERPCVDIGCRGNRRRKSGSGIDPGKGKTLNPYWFRELNVFPGKMFRSIVYSHPRDVFCFESASKLSWKGLLWLERKRLRLKYPDFNQDEDEAECAKMISVYHSNPPGAAAAALPAEDSPPCPPPPAPSPPPRASSAAETKECLEQPQASA</sequence>
<feature type="region of interest" description="Disordered" evidence="1">
    <location>
        <begin position="151"/>
        <end position="193"/>
    </location>
</feature>
<evidence type="ECO:0000313" key="2">
    <source>
        <dbReference type="EMBL" id="GIY73174.1"/>
    </source>
</evidence>
<dbReference type="Proteomes" id="UP001054945">
    <property type="component" value="Unassembled WGS sequence"/>
</dbReference>
<comment type="caution">
    <text evidence="2">The sequence shown here is derived from an EMBL/GenBank/DDBJ whole genome shotgun (WGS) entry which is preliminary data.</text>
</comment>
<dbReference type="EMBL" id="BPLR01015040">
    <property type="protein sequence ID" value="GIY73174.1"/>
    <property type="molecule type" value="Genomic_DNA"/>
</dbReference>
<organism evidence="2 3">
    <name type="scientific">Caerostris extrusa</name>
    <name type="common">Bark spider</name>
    <name type="synonym">Caerostris bankana</name>
    <dbReference type="NCBI Taxonomy" id="172846"/>
    <lineage>
        <taxon>Eukaryota</taxon>
        <taxon>Metazoa</taxon>
        <taxon>Ecdysozoa</taxon>
        <taxon>Arthropoda</taxon>
        <taxon>Chelicerata</taxon>
        <taxon>Arachnida</taxon>
        <taxon>Araneae</taxon>
        <taxon>Araneomorphae</taxon>
        <taxon>Entelegynae</taxon>
        <taxon>Araneoidea</taxon>
        <taxon>Araneidae</taxon>
        <taxon>Caerostris</taxon>
    </lineage>
</organism>
<evidence type="ECO:0000256" key="1">
    <source>
        <dbReference type="SAM" id="MobiDB-lite"/>
    </source>
</evidence>
<keyword evidence="3" id="KW-1185">Reference proteome</keyword>
<gene>
    <name evidence="2" type="ORF">CEXT_592271</name>
</gene>
<dbReference type="AlphaFoldDB" id="A0AAV4VU88"/>
<accession>A0AAV4VU88</accession>
<feature type="compositionally biased region" description="Pro residues" evidence="1">
    <location>
        <begin position="160"/>
        <end position="175"/>
    </location>
</feature>
<reference evidence="2 3" key="1">
    <citation type="submission" date="2021-06" db="EMBL/GenBank/DDBJ databases">
        <title>Caerostris extrusa draft genome.</title>
        <authorList>
            <person name="Kono N."/>
            <person name="Arakawa K."/>
        </authorList>
    </citation>
    <scope>NUCLEOTIDE SEQUENCE [LARGE SCALE GENOMIC DNA]</scope>
</reference>
<name>A0AAV4VU88_CAEEX</name>